<sequence length="107" mass="12168">MTKWSEQEFLGPVLKEAAMLGTVTTKKSFLGGTVIWIDKVKIGGVIRDRQGFLFQLKPTKKGEMILQEYAKQPEHLGKSDSSFTFKTMDNLPFLAELIQATFEELKR</sequence>
<gene>
    <name evidence="1" type="ORF">CBF30_00575</name>
</gene>
<name>A0A430AIA3_9ENTE</name>
<dbReference type="Proteomes" id="UP000288669">
    <property type="component" value="Unassembled WGS sequence"/>
</dbReference>
<proteinExistence type="predicted"/>
<dbReference type="RefSeq" id="WP_126821708.1">
    <property type="nucleotide sequence ID" value="NZ_JBHLWU010000001.1"/>
</dbReference>
<dbReference type="EMBL" id="NGJZ01000001">
    <property type="protein sequence ID" value="RSU07768.1"/>
    <property type="molecule type" value="Genomic_DNA"/>
</dbReference>
<evidence type="ECO:0000313" key="1">
    <source>
        <dbReference type="EMBL" id="RSU07768.1"/>
    </source>
</evidence>
<dbReference type="AlphaFoldDB" id="A0A430AIA3"/>
<evidence type="ECO:0000313" key="2">
    <source>
        <dbReference type="Proteomes" id="UP000288669"/>
    </source>
</evidence>
<organism evidence="1 2">
    <name type="scientific">Vagococcus entomophilus</name>
    <dbReference type="NCBI Taxonomy" id="1160095"/>
    <lineage>
        <taxon>Bacteria</taxon>
        <taxon>Bacillati</taxon>
        <taxon>Bacillota</taxon>
        <taxon>Bacilli</taxon>
        <taxon>Lactobacillales</taxon>
        <taxon>Enterococcaceae</taxon>
        <taxon>Vagococcus</taxon>
    </lineage>
</organism>
<protein>
    <recommendedName>
        <fullName evidence="3">TfoX N-terminal domain-containing protein</fullName>
    </recommendedName>
</protein>
<comment type="caution">
    <text evidence="1">The sequence shown here is derived from an EMBL/GenBank/DDBJ whole genome shotgun (WGS) entry which is preliminary data.</text>
</comment>
<accession>A0A430AIA3</accession>
<keyword evidence="2" id="KW-1185">Reference proteome</keyword>
<evidence type="ECO:0008006" key="3">
    <source>
        <dbReference type="Google" id="ProtNLM"/>
    </source>
</evidence>
<reference evidence="1 2" key="1">
    <citation type="submission" date="2017-05" db="EMBL/GenBank/DDBJ databases">
        <title>Vagococcus spp. assemblies.</title>
        <authorList>
            <person name="Gulvik C.A."/>
        </authorList>
    </citation>
    <scope>NUCLEOTIDE SEQUENCE [LARGE SCALE GENOMIC DNA]</scope>
    <source>
        <strain evidence="1 2">DSM 24756</strain>
    </source>
</reference>